<dbReference type="GO" id="GO:0004176">
    <property type="term" value="F:ATP-dependent peptidase activity"/>
    <property type="evidence" value="ECO:0007669"/>
    <property type="project" value="InterPro"/>
</dbReference>
<reference evidence="3 4" key="1">
    <citation type="journal article" date="2023" name="Nat. Commun.">
        <title>Origin of minicircular mitochondrial genomes in red algae.</title>
        <authorList>
            <person name="Lee Y."/>
            <person name="Cho C.H."/>
            <person name="Lee Y.M."/>
            <person name="Park S.I."/>
            <person name="Yang J.H."/>
            <person name="West J.A."/>
            <person name="Bhattacharya D."/>
            <person name="Yoon H.S."/>
        </authorList>
    </citation>
    <scope>NUCLEOTIDE SEQUENCE [LARGE SCALE GENOMIC DNA]</scope>
    <source>
        <strain evidence="3 4">CCMP1338</strain>
        <tissue evidence="3">Whole cell</tissue>
    </source>
</reference>
<organism evidence="3 4">
    <name type="scientific">Rhodosorus marinus</name>
    <dbReference type="NCBI Taxonomy" id="101924"/>
    <lineage>
        <taxon>Eukaryota</taxon>
        <taxon>Rhodophyta</taxon>
        <taxon>Stylonematophyceae</taxon>
        <taxon>Stylonematales</taxon>
        <taxon>Stylonemataceae</taxon>
        <taxon>Rhodosorus</taxon>
    </lineage>
</organism>
<evidence type="ECO:0000313" key="3">
    <source>
        <dbReference type="EMBL" id="KAJ8906981.1"/>
    </source>
</evidence>
<proteinExistence type="inferred from homology"/>
<dbReference type="GO" id="GO:0051117">
    <property type="term" value="F:ATPase binding"/>
    <property type="evidence" value="ECO:0007669"/>
    <property type="project" value="TreeGrafter"/>
</dbReference>
<comment type="similarity">
    <text evidence="1 2">Belongs to the peptidase S14 family.</text>
</comment>
<evidence type="ECO:0000256" key="2">
    <source>
        <dbReference type="RuleBase" id="RU003567"/>
    </source>
</evidence>
<protein>
    <recommendedName>
        <fullName evidence="2">ATP-dependent Clp protease proteolytic subunit</fullName>
    </recommendedName>
</protein>
<evidence type="ECO:0000256" key="1">
    <source>
        <dbReference type="ARBA" id="ARBA00007039"/>
    </source>
</evidence>
<name>A0AAV8UWK7_9RHOD</name>
<accession>A0AAV8UWK7</accession>
<dbReference type="Pfam" id="PF00574">
    <property type="entry name" value="CLP_protease"/>
    <property type="match status" value="1"/>
</dbReference>
<dbReference type="SUPFAM" id="SSF52096">
    <property type="entry name" value="ClpP/crotonase"/>
    <property type="match status" value="1"/>
</dbReference>
<evidence type="ECO:0000313" key="4">
    <source>
        <dbReference type="Proteomes" id="UP001157974"/>
    </source>
</evidence>
<sequence length="252" mass="28239">MFEMGFVSGGGLASGRTTSVRGRCDLRRESTRMMANMPKVPYKAKGSDKYEFIDIFNRFYRERIIFINQDIDDETANQTMAVLLFLESEDDKAEVQMYINCPGGTTTAGLAIYDCMKAMKYPITTLNLGFAAGMGAFLVGAGTPGKRLALPNSRFLIQAPSMDNVVRGQADQIASEVRIVLRQREKIVNGLHNITGRDRNLIDEEVNRDFYLTAYEAREYGLIDRILQPKVKDSTPIYQDSLYTPAPQGPSF</sequence>
<dbReference type="PANTHER" id="PTHR10381:SF11">
    <property type="entry name" value="ATP-DEPENDENT CLP PROTEASE PROTEOLYTIC SUBUNIT, MITOCHONDRIAL"/>
    <property type="match status" value="1"/>
</dbReference>
<dbReference type="Proteomes" id="UP001157974">
    <property type="component" value="Unassembled WGS sequence"/>
</dbReference>
<gene>
    <name evidence="3" type="ORF">NDN08_003464</name>
</gene>
<dbReference type="InterPro" id="IPR029045">
    <property type="entry name" value="ClpP/crotonase-like_dom_sf"/>
</dbReference>
<dbReference type="InterPro" id="IPR001907">
    <property type="entry name" value="ClpP"/>
</dbReference>
<dbReference type="CDD" id="cd07017">
    <property type="entry name" value="S14_ClpP_2"/>
    <property type="match status" value="1"/>
</dbReference>
<dbReference type="GO" id="GO:0006515">
    <property type="term" value="P:protein quality control for misfolded or incompletely synthesized proteins"/>
    <property type="evidence" value="ECO:0007669"/>
    <property type="project" value="TreeGrafter"/>
</dbReference>
<dbReference type="InterPro" id="IPR023562">
    <property type="entry name" value="ClpP/TepA"/>
</dbReference>
<dbReference type="GO" id="GO:0004252">
    <property type="term" value="F:serine-type endopeptidase activity"/>
    <property type="evidence" value="ECO:0007669"/>
    <property type="project" value="InterPro"/>
</dbReference>
<comment type="caution">
    <text evidence="3">The sequence shown here is derived from an EMBL/GenBank/DDBJ whole genome shotgun (WGS) entry which is preliminary data.</text>
</comment>
<dbReference type="EMBL" id="JAMWBK010000003">
    <property type="protein sequence ID" value="KAJ8906981.1"/>
    <property type="molecule type" value="Genomic_DNA"/>
</dbReference>
<dbReference type="HAMAP" id="MF_00444">
    <property type="entry name" value="ClpP"/>
    <property type="match status" value="1"/>
</dbReference>
<keyword evidence="4" id="KW-1185">Reference proteome</keyword>
<dbReference type="AlphaFoldDB" id="A0AAV8UWK7"/>
<dbReference type="PRINTS" id="PR00127">
    <property type="entry name" value="CLPPROTEASEP"/>
</dbReference>
<dbReference type="PANTHER" id="PTHR10381">
    <property type="entry name" value="ATP-DEPENDENT CLP PROTEASE PROTEOLYTIC SUBUNIT"/>
    <property type="match status" value="1"/>
</dbReference>
<dbReference type="Gene3D" id="3.90.226.10">
    <property type="entry name" value="2-enoyl-CoA Hydratase, Chain A, domain 1"/>
    <property type="match status" value="1"/>
</dbReference>
<dbReference type="GO" id="GO:0009368">
    <property type="term" value="C:endopeptidase Clp complex"/>
    <property type="evidence" value="ECO:0007669"/>
    <property type="project" value="TreeGrafter"/>
</dbReference>